<dbReference type="InterPro" id="IPR003593">
    <property type="entry name" value="AAA+_ATPase"/>
</dbReference>
<protein>
    <submittedName>
        <fullName evidence="9">ABC transporter ATP-binding protein</fullName>
    </submittedName>
</protein>
<comment type="similarity">
    <text evidence="1">Belongs to the ABC transporter superfamily.</text>
</comment>
<evidence type="ECO:0000256" key="4">
    <source>
        <dbReference type="ARBA" id="ARBA00022741"/>
    </source>
</evidence>
<keyword evidence="2" id="KW-0813">Transport</keyword>
<dbReference type="RefSeq" id="WP_131305886.1">
    <property type="nucleotide sequence ID" value="NZ_SJFN01000003.1"/>
</dbReference>
<dbReference type="PANTHER" id="PTHR42788">
    <property type="entry name" value="TAURINE IMPORT ATP-BINDING PROTEIN-RELATED"/>
    <property type="match status" value="1"/>
</dbReference>
<proteinExistence type="inferred from homology"/>
<organism evidence="9 10">
    <name type="scientific">Siculibacillus lacustris</name>
    <dbReference type="NCBI Taxonomy" id="1549641"/>
    <lineage>
        <taxon>Bacteria</taxon>
        <taxon>Pseudomonadati</taxon>
        <taxon>Pseudomonadota</taxon>
        <taxon>Alphaproteobacteria</taxon>
        <taxon>Hyphomicrobiales</taxon>
        <taxon>Ancalomicrobiaceae</taxon>
        <taxon>Siculibacillus</taxon>
    </lineage>
</organism>
<accession>A0A4Q9VXN8</accession>
<evidence type="ECO:0000313" key="10">
    <source>
        <dbReference type="Proteomes" id="UP000292781"/>
    </source>
</evidence>
<dbReference type="OrthoDB" id="9807242at2"/>
<keyword evidence="7" id="KW-0472">Membrane</keyword>
<keyword evidence="10" id="KW-1185">Reference proteome</keyword>
<dbReference type="EMBL" id="SJFN01000003">
    <property type="protein sequence ID" value="TBW40697.1"/>
    <property type="molecule type" value="Genomic_DNA"/>
</dbReference>
<dbReference type="GO" id="GO:0016887">
    <property type="term" value="F:ATP hydrolysis activity"/>
    <property type="evidence" value="ECO:0007669"/>
    <property type="project" value="InterPro"/>
</dbReference>
<name>A0A4Q9VXN8_9HYPH</name>
<dbReference type="SMART" id="SM00382">
    <property type="entry name" value="AAA"/>
    <property type="match status" value="1"/>
</dbReference>
<evidence type="ECO:0000256" key="2">
    <source>
        <dbReference type="ARBA" id="ARBA00022448"/>
    </source>
</evidence>
<dbReference type="PROSITE" id="PS50893">
    <property type="entry name" value="ABC_TRANSPORTER_2"/>
    <property type="match status" value="1"/>
</dbReference>
<dbReference type="InterPro" id="IPR017871">
    <property type="entry name" value="ABC_transporter-like_CS"/>
</dbReference>
<feature type="domain" description="ABC transporter" evidence="8">
    <location>
        <begin position="23"/>
        <end position="252"/>
    </location>
</feature>
<dbReference type="GO" id="GO:0005524">
    <property type="term" value="F:ATP binding"/>
    <property type="evidence" value="ECO:0007669"/>
    <property type="project" value="UniProtKB-KW"/>
</dbReference>
<gene>
    <name evidence="9" type="ORF">EYW49_02915</name>
</gene>
<keyword evidence="6" id="KW-1278">Translocase</keyword>
<dbReference type="Gene3D" id="3.40.50.300">
    <property type="entry name" value="P-loop containing nucleotide triphosphate hydrolases"/>
    <property type="match status" value="1"/>
</dbReference>
<dbReference type="PANTHER" id="PTHR42788:SF17">
    <property type="entry name" value="ALIPHATIC SULFONATES IMPORT ATP-BINDING PROTEIN SSUB"/>
    <property type="match status" value="1"/>
</dbReference>
<dbReference type="SUPFAM" id="SSF52540">
    <property type="entry name" value="P-loop containing nucleoside triphosphate hydrolases"/>
    <property type="match status" value="1"/>
</dbReference>
<evidence type="ECO:0000259" key="8">
    <source>
        <dbReference type="PROSITE" id="PS50893"/>
    </source>
</evidence>
<evidence type="ECO:0000256" key="5">
    <source>
        <dbReference type="ARBA" id="ARBA00022840"/>
    </source>
</evidence>
<comment type="caution">
    <text evidence="9">The sequence shown here is derived from an EMBL/GenBank/DDBJ whole genome shotgun (WGS) entry which is preliminary data.</text>
</comment>
<evidence type="ECO:0000256" key="3">
    <source>
        <dbReference type="ARBA" id="ARBA00022475"/>
    </source>
</evidence>
<sequence>MAGVNGTGSGPAAIETGRDRAAIEIAGLTLAFGQDENRVTVLDRLDLTVAVGEFVAVVGPSGVGKSTLLRVIAGLARADAGEVRVAARADGGPPVAMVFQDARLLPWRRVIDNVAFGLERLRLPAAERRRRAAAALDLVGLSTLAARWPRELSGGQRQRVALARALAVEPDILLMDEPFSALDAVTREGLQAELIRIRAATGKTVVFVTHDIEEATFLADRVVVLAGSPGRISVERRIDEPHPRVRRSRDRAATNDALRSDLVSDGEAI</sequence>
<dbReference type="AlphaFoldDB" id="A0A4Q9VXN8"/>
<dbReference type="PROSITE" id="PS00211">
    <property type="entry name" value="ABC_TRANSPORTER_1"/>
    <property type="match status" value="1"/>
</dbReference>
<keyword evidence="4" id="KW-0547">Nucleotide-binding</keyword>
<keyword evidence="3" id="KW-1003">Cell membrane</keyword>
<dbReference type="InterPro" id="IPR003439">
    <property type="entry name" value="ABC_transporter-like_ATP-bd"/>
</dbReference>
<evidence type="ECO:0000256" key="6">
    <source>
        <dbReference type="ARBA" id="ARBA00022967"/>
    </source>
</evidence>
<evidence type="ECO:0000256" key="1">
    <source>
        <dbReference type="ARBA" id="ARBA00005417"/>
    </source>
</evidence>
<reference evidence="9 10" key="1">
    <citation type="submission" date="2019-02" db="EMBL/GenBank/DDBJ databases">
        <title>Siculibacillus lacustris gen. nov., sp. nov., a new rosette-forming bacterium isolated from a freshwater crater lake (Lake St. Ana, Romania).</title>
        <authorList>
            <person name="Felfoldi T."/>
            <person name="Marton Z."/>
            <person name="Szabo A."/>
            <person name="Mentes A."/>
            <person name="Boka K."/>
            <person name="Marialigeti K."/>
            <person name="Mathe I."/>
            <person name="Koncz M."/>
            <person name="Schumann P."/>
            <person name="Toth E."/>
        </authorList>
    </citation>
    <scope>NUCLEOTIDE SEQUENCE [LARGE SCALE GENOMIC DNA]</scope>
    <source>
        <strain evidence="9 10">SA-279</strain>
    </source>
</reference>
<dbReference type="Pfam" id="PF00005">
    <property type="entry name" value="ABC_tran"/>
    <property type="match status" value="1"/>
</dbReference>
<evidence type="ECO:0000313" key="9">
    <source>
        <dbReference type="EMBL" id="TBW40697.1"/>
    </source>
</evidence>
<dbReference type="Proteomes" id="UP000292781">
    <property type="component" value="Unassembled WGS sequence"/>
</dbReference>
<keyword evidence="5 9" id="KW-0067">ATP-binding</keyword>
<dbReference type="InterPro" id="IPR027417">
    <property type="entry name" value="P-loop_NTPase"/>
</dbReference>
<dbReference type="CDD" id="cd03293">
    <property type="entry name" value="ABC_NrtD_SsuB_transporters"/>
    <property type="match status" value="1"/>
</dbReference>
<dbReference type="InterPro" id="IPR050166">
    <property type="entry name" value="ABC_transporter_ATP-bind"/>
</dbReference>
<evidence type="ECO:0000256" key="7">
    <source>
        <dbReference type="ARBA" id="ARBA00023136"/>
    </source>
</evidence>